<accession>A0A081NCZ8</accession>
<comment type="caution">
    <text evidence="3">The sequence shown here is derived from an EMBL/GenBank/DDBJ whole genome shotgun (WGS) entry which is preliminary data.</text>
</comment>
<reference evidence="3 4" key="1">
    <citation type="submission" date="2014-06" db="EMBL/GenBank/DDBJ databases">
        <title>Whole Genome Sequences of Three Symbiotic Endozoicomonas Bacteria.</title>
        <authorList>
            <person name="Neave M.J."/>
            <person name="Apprill A."/>
            <person name="Voolstra C.R."/>
        </authorList>
    </citation>
    <scope>NUCLEOTIDE SEQUENCE [LARGE SCALE GENOMIC DNA]</scope>
    <source>
        <strain evidence="3 4">DSM 25634</strain>
    </source>
</reference>
<gene>
    <name evidence="3" type="ORF">GZ78_20775</name>
</gene>
<dbReference type="STRING" id="1137799.GZ78_20775"/>
<keyword evidence="2" id="KW-0378">Hydrolase</keyword>
<dbReference type="PANTHER" id="PTHR31793:SF27">
    <property type="entry name" value="NOVEL THIOESTERASE SUPERFAMILY DOMAIN AND SAPOSIN A-TYPE DOMAIN CONTAINING PROTEIN (0610012H03RIK)"/>
    <property type="match status" value="1"/>
</dbReference>
<dbReference type="Pfam" id="PF13279">
    <property type="entry name" value="4HBT_2"/>
    <property type="match status" value="1"/>
</dbReference>
<protein>
    <submittedName>
        <fullName evidence="3">Thioesterase</fullName>
    </submittedName>
</protein>
<dbReference type="InterPro" id="IPR050563">
    <property type="entry name" value="4-hydroxybenzoyl-CoA_TE"/>
</dbReference>
<name>A0A081NCZ8_9GAMM</name>
<dbReference type="GO" id="GO:0047617">
    <property type="term" value="F:fatty acyl-CoA hydrolase activity"/>
    <property type="evidence" value="ECO:0007669"/>
    <property type="project" value="TreeGrafter"/>
</dbReference>
<evidence type="ECO:0000313" key="3">
    <source>
        <dbReference type="EMBL" id="KEQ16321.1"/>
    </source>
</evidence>
<dbReference type="Gene3D" id="3.10.129.10">
    <property type="entry name" value="Hotdog Thioesterase"/>
    <property type="match status" value="1"/>
</dbReference>
<dbReference type="eggNOG" id="COG0824">
    <property type="taxonomic scope" value="Bacteria"/>
</dbReference>
<dbReference type="AlphaFoldDB" id="A0A081NCZ8"/>
<proteinExistence type="inferred from homology"/>
<dbReference type="SUPFAM" id="SSF54637">
    <property type="entry name" value="Thioesterase/thiol ester dehydrase-isomerase"/>
    <property type="match status" value="1"/>
</dbReference>
<dbReference type="CDD" id="cd00586">
    <property type="entry name" value="4HBT"/>
    <property type="match status" value="1"/>
</dbReference>
<dbReference type="OrthoDB" id="9799036at2"/>
<dbReference type="EMBL" id="JOKH01000005">
    <property type="protein sequence ID" value="KEQ16321.1"/>
    <property type="molecule type" value="Genomic_DNA"/>
</dbReference>
<keyword evidence="4" id="KW-1185">Reference proteome</keyword>
<dbReference type="RefSeq" id="WP_034839732.1">
    <property type="nucleotide sequence ID" value="NZ_JOKH01000005.1"/>
</dbReference>
<dbReference type="InterPro" id="IPR029069">
    <property type="entry name" value="HotDog_dom_sf"/>
</dbReference>
<sequence>MFLHTLSPRFCETDALGHINNTVLPVWFEQAREPIFRLFSPELDTETWRLIIARIEVEFTAQLKYGSDVEIRTYLEKVGNSSMYIHHEAWQKDVLAARGKTVLIHYDYEAEKATPIPDDIRQILLEHIQ</sequence>
<evidence type="ECO:0000313" key="4">
    <source>
        <dbReference type="Proteomes" id="UP000028073"/>
    </source>
</evidence>
<comment type="similarity">
    <text evidence="1">Belongs to the 4-hydroxybenzoyl-CoA thioesterase family.</text>
</comment>
<evidence type="ECO:0000256" key="1">
    <source>
        <dbReference type="ARBA" id="ARBA00005953"/>
    </source>
</evidence>
<dbReference type="Proteomes" id="UP000028073">
    <property type="component" value="Unassembled WGS sequence"/>
</dbReference>
<organism evidence="3 4">
    <name type="scientific">Endozoicomonas numazuensis</name>
    <dbReference type="NCBI Taxonomy" id="1137799"/>
    <lineage>
        <taxon>Bacteria</taxon>
        <taxon>Pseudomonadati</taxon>
        <taxon>Pseudomonadota</taxon>
        <taxon>Gammaproteobacteria</taxon>
        <taxon>Oceanospirillales</taxon>
        <taxon>Endozoicomonadaceae</taxon>
        <taxon>Endozoicomonas</taxon>
    </lineage>
</organism>
<dbReference type="PANTHER" id="PTHR31793">
    <property type="entry name" value="4-HYDROXYBENZOYL-COA THIOESTERASE FAMILY MEMBER"/>
    <property type="match status" value="1"/>
</dbReference>
<evidence type="ECO:0000256" key="2">
    <source>
        <dbReference type="ARBA" id="ARBA00022801"/>
    </source>
</evidence>